<dbReference type="RefSeq" id="WP_093967307.1">
    <property type="nucleotide sequence ID" value="NZ_FXYE01000002.1"/>
</dbReference>
<keyword evidence="3" id="KW-1185">Reference proteome</keyword>
<dbReference type="Gene3D" id="2.60.40.2470">
    <property type="entry name" value="SoxY domain"/>
    <property type="match status" value="1"/>
</dbReference>
<name>A0A238KJC8_9RHOB</name>
<sequence>MELTRRGAIALGAGVAATIALPIRAMASVDESIAAFTGGADMAEGGITLTSPEIAENGNTVPVSVDAPGAVSVMLLASGNPTPAVCTFNFGPLAASQSASTRIRLAGTQDVVAIAKMADGSFVRTANTVKVTIGGCGG</sequence>
<dbReference type="InterPro" id="IPR038162">
    <property type="entry name" value="SoxY_sf"/>
</dbReference>
<gene>
    <name evidence="2" type="ORF">COL8621_02114</name>
</gene>
<dbReference type="PIRSF" id="PIRSF010312">
    <property type="entry name" value="Sulphur_oxidation_SoxY"/>
    <property type="match status" value="1"/>
</dbReference>
<evidence type="ECO:0000313" key="3">
    <source>
        <dbReference type="Proteomes" id="UP000202922"/>
    </source>
</evidence>
<dbReference type="PROSITE" id="PS51318">
    <property type="entry name" value="TAT"/>
    <property type="match status" value="1"/>
</dbReference>
<feature type="domain" description="Ig-like SoxY" evidence="1">
    <location>
        <begin position="34"/>
        <end position="136"/>
    </location>
</feature>
<dbReference type="AlphaFoldDB" id="A0A238KJC8"/>
<dbReference type="OrthoDB" id="9804570at2"/>
<dbReference type="Proteomes" id="UP000202922">
    <property type="component" value="Unassembled WGS sequence"/>
</dbReference>
<accession>A0A238KJC8</accession>
<dbReference type="InterPro" id="IPR016568">
    <property type="entry name" value="Sulphur_oxidation_SoxY"/>
</dbReference>
<dbReference type="EMBL" id="FXYE01000002">
    <property type="protein sequence ID" value="SMX42883.1"/>
    <property type="molecule type" value="Genomic_DNA"/>
</dbReference>
<dbReference type="Pfam" id="PF13501">
    <property type="entry name" value="SoxY"/>
    <property type="match status" value="1"/>
</dbReference>
<reference evidence="3" key="1">
    <citation type="submission" date="2017-05" db="EMBL/GenBank/DDBJ databases">
        <authorList>
            <person name="Rodrigo-Torres L."/>
            <person name="Arahal R. D."/>
            <person name="Lucena T."/>
        </authorList>
    </citation>
    <scope>NUCLEOTIDE SEQUENCE [LARGE SCALE GENOMIC DNA]</scope>
    <source>
        <strain evidence="3">CECT 8621</strain>
    </source>
</reference>
<dbReference type="InterPro" id="IPR006311">
    <property type="entry name" value="TAT_signal"/>
</dbReference>
<evidence type="ECO:0000313" key="2">
    <source>
        <dbReference type="EMBL" id="SMX42883.1"/>
    </source>
</evidence>
<protein>
    <submittedName>
        <fullName evidence="2">Sulfur oxidation protein SoxY</fullName>
    </submittedName>
</protein>
<evidence type="ECO:0000259" key="1">
    <source>
        <dbReference type="Pfam" id="PF13501"/>
    </source>
</evidence>
<organism evidence="2 3">
    <name type="scientific">Actibacterium lipolyticum</name>
    <dbReference type="NCBI Taxonomy" id="1524263"/>
    <lineage>
        <taxon>Bacteria</taxon>
        <taxon>Pseudomonadati</taxon>
        <taxon>Pseudomonadota</taxon>
        <taxon>Alphaproteobacteria</taxon>
        <taxon>Rhodobacterales</taxon>
        <taxon>Roseobacteraceae</taxon>
        <taxon>Actibacterium</taxon>
    </lineage>
</organism>
<dbReference type="InterPro" id="IPR032711">
    <property type="entry name" value="SoxY"/>
</dbReference>
<proteinExistence type="predicted"/>
<dbReference type="NCBIfam" id="TIGR04488">
    <property type="entry name" value="SoxY_true_GGCGG"/>
    <property type="match status" value="1"/>
</dbReference>